<name>Q0KBF5_CUPNH</name>
<dbReference type="eggNOG" id="COG0235">
    <property type="taxonomic scope" value="Bacteria"/>
</dbReference>
<dbReference type="InterPro" id="IPR001303">
    <property type="entry name" value="Aldolase_II/adducin_N"/>
</dbReference>
<dbReference type="GO" id="GO:0005856">
    <property type="term" value="C:cytoskeleton"/>
    <property type="evidence" value="ECO:0007669"/>
    <property type="project" value="TreeGrafter"/>
</dbReference>
<dbReference type="STRING" id="381666.H16_A1534"/>
<accession>Q0KBF5</accession>
<organism evidence="3 4">
    <name type="scientific">Cupriavidus necator (strain ATCC 17699 / DSM 428 / KCTC 22496 / NCIMB 10442 / H16 / Stanier 337)</name>
    <name type="common">Ralstonia eutropha</name>
    <dbReference type="NCBI Taxonomy" id="381666"/>
    <lineage>
        <taxon>Bacteria</taxon>
        <taxon>Pseudomonadati</taxon>
        <taxon>Pseudomonadota</taxon>
        <taxon>Betaproteobacteria</taxon>
        <taxon>Burkholderiales</taxon>
        <taxon>Burkholderiaceae</taxon>
        <taxon>Cupriavidus</taxon>
    </lineage>
</organism>
<dbReference type="Proteomes" id="UP000008210">
    <property type="component" value="Chromosome 1"/>
</dbReference>
<gene>
    <name evidence="3" type="ordered locus">H16_A1534</name>
</gene>
<protein>
    <submittedName>
        <fullName evidence="3">Ribulose-5-phosphate 4-epimerase or aldolase</fullName>
    </submittedName>
</protein>
<dbReference type="Pfam" id="PF00596">
    <property type="entry name" value="Aldolase_II"/>
    <property type="match status" value="1"/>
</dbReference>
<dbReference type="NCBIfam" id="NF004855">
    <property type="entry name" value="PRK06208.1"/>
    <property type="match status" value="1"/>
</dbReference>
<evidence type="ECO:0000259" key="2">
    <source>
        <dbReference type="SMART" id="SM01007"/>
    </source>
</evidence>
<evidence type="ECO:0000313" key="4">
    <source>
        <dbReference type="Proteomes" id="UP000008210"/>
    </source>
</evidence>
<reference evidence="3 4" key="1">
    <citation type="journal article" date="2006" name="Nat. Biotechnol.">
        <title>Genome sequence of the bioplastic-producing 'Knallgas' bacterium Ralstonia eutropha H16.</title>
        <authorList>
            <person name="Pohlmann A."/>
            <person name="Fricke W.F."/>
            <person name="Reinecke F."/>
            <person name="Kusian B."/>
            <person name="Liesegang H."/>
            <person name="Cramm R."/>
            <person name="Eitinger T."/>
            <person name="Ewering C."/>
            <person name="Potter M."/>
            <person name="Schwartz E."/>
            <person name="Strittmatter A."/>
            <person name="Voss I."/>
            <person name="Gottschalk G."/>
            <person name="Steinbuechel A."/>
            <person name="Friedrich B."/>
            <person name="Bowien B."/>
        </authorList>
    </citation>
    <scope>NUCLEOTIDE SEQUENCE [LARGE SCALE GENOMIC DNA]</scope>
    <source>
        <strain evidence="4">ATCC 17699 / DSM 428 / KCTC 22496 / NCIMB 10442 / H16 / Stanier 337</strain>
    </source>
</reference>
<dbReference type="InterPro" id="IPR051017">
    <property type="entry name" value="Aldolase-II_Adducin_sf"/>
</dbReference>
<dbReference type="SMART" id="SM01007">
    <property type="entry name" value="Aldolase_II"/>
    <property type="match status" value="1"/>
</dbReference>
<dbReference type="KEGG" id="reh:H16_A1534"/>
<keyword evidence="4" id="KW-1185">Reference proteome</keyword>
<comment type="similarity">
    <text evidence="1">Belongs to the aldolase class II family.</text>
</comment>
<proteinExistence type="inferred from homology"/>
<dbReference type="HOGENOM" id="CLU_006033_1_2_4"/>
<dbReference type="PANTHER" id="PTHR10672">
    <property type="entry name" value="ADDUCIN"/>
    <property type="match status" value="1"/>
</dbReference>
<dbReference type="InterPro" id="IPR036409">
    <property type="entry name" value="Aldolase_II/adducin_N_sf"/>
</dbReference>
<dbReference type="FunFam" id="3.40.225.10:FF:000009">
    <property type="entry name" value="Class II aldolase/adducin N-terminal"/>
    <property type="match status" value="1"/>
</dbReference>
<sequence length="286" mass="31460">METPMNAPQAPQIQSGDEIGAGLPEEVKARYRNLPRPPQFATAAAERLHRKQRLAAAFRLFSRFGFDEGVAGHITARDPEFPDTFWVNPFGVHFSQVKVSNLIRCDHHGDVVEGDYPVNAAAFAIHSRVHQTRSDAVAAAHSHSTHGRAWSTLGRPLDPLTQDVCAFYQDHAVYDDFGGVVVELDEGQRIANALGQNKAAILQNHGLLTVGKTVDEAAWWFITMERSCQVQLLAEAAAARTQAPLKLISDAAARQAYSIVGTAQAGWFQFQPLYARIVKEQPDLLD</sequence>
<dbReference type="EMBL" id="AM260479">
    <property type="protein sequence ID" value="CAJ92666.1"/>
    <property type="molecule type" value="Genomic_DNA"/>
</dbReference>
<evidence type="ECO:0000256" key="1">
    <source>
        <dbReference type="ARBA" id="ARBA00037961"/>
    </source>
</evidence>
<evidence type="ECO:0000313" key="3">
    <source>
        <dbReference type="EMBL" id="CAJ92666.1"/>
    </source>
</evidence>
<feature type="domain" description="Class II aldolase/adducin N-terminal" evidence="2">
    <location>
        <begin position="52"/>
        <end position="232"/>
    </location>
</feature>
<dbReference type="SUPFAM" id="SSF53639">
    <property type="entry name" value="AraD/HMP-PK domain-like"/>
    <property type="match status" value="1"/>
</dbReference>
<dbReference type="AlphaFoldDB" id="Q0KBF5"/>
<dbReference type="Gene3D" id="3.40.225.10">
    <property type="entry name" value="Class II aldolase/adducin N-terminal domain"/>
    <property type="match status" value="1"/>
</dbReference>
<dbReference type="GO" id="GO:0051015">
    <property type="term" value="F:actin filament binding"/>
    <property type="evidence" value="ECO:0007669"/>
    <property type="project" value="TreeGrafter"/>
</dbReference>
<dbReference type="PANTHER" id="PTHR10672:SF3">
    <property type="entry name" value="PROTEIN HU-LI TAI SHAO"/>
    <property type="match status" value="1"/>
</dbReference>